<name>A0A9W6N879_9HYPH</name>
<dbReference type="EMBL" id="BSFL01000003">
    <property type="protein sequence ID" value="GLK81162.1"/>
    <property type="molecule type" value="Genomic_DNA"/>
</dbReference>
<gene>
    <name evidence="2" type="ORF">GCM10008174_29030</name>
</gene>
<accession>A0A9W6N879</accession>
<dbReference type="Proteomes" id="UP001143309">
    <property type="component" value="Unassembled WGS sequence"/>
</dbReference>
<evidence type="ECO:0000313" key="3">
    <source>
        <dbReference type="Proteomes" id="UP001143309"/>
    </source>
</evidence>
<keyword evidence="3" id="KW-1185">Reference proteome</keyword>
<reference evidence="2" key="1">
    <citation type="journal article" date="2014" name="Int. J. Syst. Evol. Microbiol.">
        <title>Complete genome sequence of Corynebacterium casei LMG S-19264T (=DSM 44701T), isolated from a smear-ripened cheese.</title>
        <authorList>
            <consortium name="US DOE Joint Genome Institute (JGI-PGF)"/>
            <person name="Walter F."/>
            <person name="Albersmeier A."/>
            <person name="Kalinowski J."/>
            <person name="Ruckert C."/>
        </authorList>
    </citation>
    <scope>NUCLEOTIDE SEQUENCE</scope>
    <source>
        <strain evidence="2">VKM B-2748</strain>
    </source>
</reference>
<comment type="caution">
    <text evidence="2">The sequence shown here is derived from an EMBL/GenBank/DDBJ whole genome shotgun (WGS) entry which is preliminary data.</text>
</comment>
<evidence type="ECO:0000256" key="1">
    <source>
        <dbReference type="SAM" id="MobiDB-lite"/>
    </source>
</evidence>
<dbReference type="AlphaFoldDB" id="A0A9W6N879"/>
<sequence length="347" mass="37708">MSAPHDAGGMLTTDSPPSLTGRIRLRDAARTNVPLRGKAAYFSLLRSRGVHHLYYRGGGGSHSFTLHRKSVDGVTFGKAREILSASYACHNLHVFENGGRVRAIGGQFHPSGAFPHGDGLHQFDMPRHGLIKDGPLIVSPAHDGFVDATTLWGKESEFDGHLSCVPLDGAGRWALFLRANPERGVRKVQFAVSAPASETDGLLRFGRFEPVRIDDAGLAPGDYYYPAVSRVDDRLIGFFPFFTADYCSIRVLSSFDGRDWTAIDDLFPSTPWRNELGDPKNSHHPVNGVIDEGDHVLFYVHHNYYRLGGASAPFLTRYAIDKADLMQGAVQTSADGANAGCDAAASA</sequence>
<organism evidence="2 3">
    <name type="scientific">Methylopila turkensis</name>
    <dbReference type="NCBI Taxonomy" id="1437816"/>
    <lineage>
        <taxon>Bacteria</taxon>
        <taxon>Pseudomonadati</taxon>
        <taxon>Pseudomonadota</taxon>
        <taxon>Alphaproteobacteria</taxon>
        <taxon>Hyphomicrobiales</taxon>
        <taxon>Methylopilaceae</taxon>
        <taxon>Methylopila</taxon>
    </lineage>
</organism>
<protein>
    <submittedName>
        <fullName evidence="2">Uncharacterized protein</fullName>
    </submittedName>
</protein>
<dbReference type="InterPro" id="IPR023296">
    <property type="entry name" value="Glyco_hydro_beta-prop_sf"/>
</dbReference>
<dbReference type="RefSeq" id="WP_271201627.1">
    <property type="nucleotide sequence ID" value="NZ_BSFL01000003.1"/>
</dbReference>
<proteinExistence type="predicted"/>
<reference evidence="2" key="2">
    <citation type="submission" date="2023-01" db="EMBL/GenBank/DDBJ databases">
        <authorList>
            <person name="Sun Q."/>
            <person name="Evtushenko L."/>
        </authorList>
    </citation>
    <scope>NUCLEOTIDE SEQUENCE</scope>
    <source>
        <strain evidence="2">VKM B-2748</strain>
    </source>
</reference>
<evidence type="ECO:0000313" key="2">
    <source>
        <dbReference type="EMBL" id="GLK81162.1"/>
    </source>
</evidence>
<feature type="region of interest" description="Disordered" evidence="1">
    <location>
        <begin position="1"/>
        <end position="20"/>
    </location>
</feature>
<dbReference type="SUPFAM" id="SSF75005">
    <property type="entry name" value="Arabinanase/levansucrase/invertase"/>
    <property type="match status" value="1"/>
</dbReference>